<dbReference type="InterPro" id="IPR051601">
    <property type="entry name" value="Serine_prot/Carboxylest_S33"/>
</dbReference>
<dbReference type="AlphaFoldDB" id="A0A418AUJ5"/>
<name>A0A418AUJ5_9STRA</name>
<dbReference type="Gene3D" id="3.40.50.1820">
    <property type="entry name" value="alpha/beta hydrolase"/>
    <property type="match status" value="1"/>
</dbReference>
<dbReference type="SUPFAM" id="SSF53474">
    <property type="entry name" value="alpha/beta-Hydrolases"/>
    <property type="match status" value="2"/>
</dbReference>
<gene>
    <name evidence="4" type="ORF">DYB32_005417</name>
</gene>
<dbReference type="Pfam" id="PF00561">
    <property type="entry name" value="Abhydrolase_1"/>
    <property type="match status" value="1"/>
</dbReference>
<keyword evidence="5" id="KW-1185">Reference proteome</keyword>
<dbReference type="PRINTS" id="PR00793">
    <property type="entry name" value="PROAMNOPTASE"/>
</dbReference>
<dbReference type="Proteomes" id="UP000285060">
    <property type="component" value="Unassembled WGS sequence"/>
</dbReference>
<sequence>MVSRGTRNGAFGTPDDAVDCMLTYYRDAGDALGAQVEICQVAAMSIIKSSAPEHLPGAIVATDHYITCPLDHFTPSSTATITVYIREVVAEKHATNAALPLLVYLQGGPGFPSPRLTAPTSGWLKSMLADYRVLLLDQRGTGLSSALTAQTCGAFASDAAGLAEYLTHFRADSIVHDVELFRQTRYPGQKLTLLGQSFGGFCILSYVSFFPDSLERLLFTCGLAPVHATAQEVYEATYVNVIERNRRYYVRYPSDKVKVAEIVQHLRREPVKLPSGGGILTARRFLMLGLSLGTLAGMETLHYLLETAWVSHFHSPSSALQPTKQLSHVFLTSVASLQSSFDTNPMFWFMHETIYCDGPKYSPSNWAAETVHHRTTVRGEALFDPSRFDELDHAQLVELATKAPVYFSGEMVFSWMAEDFPETLGPFRDAANILAKKTDWRPLYNEANLRDIAIPTAALVSYDDLYVDRTLSMRTAALLGDNCHVFVSNEYQHAGIRDDPTVVEKLLKMSKGEVIVPT</sequence>
<dbReference type="EMBL" id="QUSY01000481">
    <property type="protein sequence ID" value="RHY29112.1"/>
    <property type="molecule type" value="Genomic_DNA"/>
</dbReference>
<comment type="caution">
    <text evidence="4">The sequence shown here is derived from an EMBL/GenBank/DDBJ whole genome shotgun (WGS) entry which is preliminary data.</text>
</comment>
<keyword evidence="2" id="KW-0378">Hydrolase</keyword>
<dbReference type="VEuPathDB" id="FungiDB:H310_07385"/>
<protein>
    <recommendedName>
        <fullName evidence="3">AB hydrolase-1 domain-containing protein</fullName>
    </recommendedName>
</protein>
<evidence type="ECO:0000256" key="1">
    <source>
        <dbReference type="ARBA" id="ARBA00010088"/>
    </source>
</evidence>
<organism evidence="4 5">
    <name type="scientific">Aphanomyces invadans</name>
    <dbReference type="NCBI Taxonomy" id="157072"/>
    <lineage>
        <taxon>Eukaryota</taxon>
        <taxon>Sar</taxon>
        <taxon>Stramenopiles</taxon>
        <taxon>Oomycota</taxon>
        <taxon>Saprolegniomycetes</taxon>
        <taxon>Saprolegniales</taxon>
        <taxon>Verrucalvaceae</taxon>
        <taxon>Aphanomyces</taxon>
    </lineage>
</organism>
<dbReference type="InterPro" id="IPR002410">
    <property type="entry name" value="Peptidase_S33"/>
</dbReference>
<reference evidence="4 5" key="1">
    <citation type="submission" date="2018-08" db="EMBL/GenBank/DDBJ databases">
        <title>Aphanomyces genome sequencing and annotation.</title>
        <authorList>
            <person name="Minardi D."/>
            <person name="Oidtmann B."/>
            <person name="Van Der Giezen M."/>
            <person name="Studholme D.J."/>
        </authorList>
    </citation>
    <scope>NUCLEOTIDE SEQUENCE [LARGE SCALE GENOMIC DNA]</scope>
    <source>
        <strain evidence="4 5">NJM0002</strain>
    </source>
</reference>
<evidence type="ECO:0000259" key="3">
    <source>
        <dbReference type="Pfam" id="PF00561"/>
    </source>
</evidence>
<dbReference type="InterPro" id="IPR000073">
    <property type="entry name" value="AB_hydrolase_1"/>
</dbReference>
<dbReference type="GO" id="GO:0008233">
    <property type="term" value="F:peptidase activity"/>
    <property type="evidence" value="ECO:0007669"/>
    <property type="project" value="InterPro"/>
</dbReference>
<proteinExistence type="inferred from homology"/>
<dbReference type="PANTHER" id="PTHR43248">
    <property type="entry name" value="2-SUCCINYL-6-HYDROXY-2,4-CYCLOHEXADIENE-1-CARBOXYLATE SYNTHASE"/>
    <property type="match status" value="1"/>
</dbReference>
<evidence type="ECO:0000313" key="4">
    <source>
        <dbReference type="EMBL" id="RHY29112.1"/>
    </source>
</evidence>
<evidence type="ECO:0000313" key="5">
    <source>
        <dbReference type="Proteomes" id="UP000285060"/>
    </source>
</evidence>
<evidence type="ECO:0000256" key="2">
    <source>
        <dbReference type="ARBA" id="ARBA00022801"/>
    </source>
</evidence>
<dbReference type="PANTHER" id="PTHR43248:SF2">
    <property type="entry name" value="PROLYL AMINOPEPTIDASE"/>
    <property type="match status" value="1"/>
</dbReference>
<comment type="similarity">
    <text evidence="1">Belongs to the peptidase S33 family.</text>
</comment>
<dbReference type="GO" id="GO:0006508">
    <property type="term" value="P:proteolysis"/>
    <property type="evidence" value="ECO:0007669"/>
    <property type="project" value="InterPro"/>
</dbReference>
<accession>A0A418AUJ5</accession>
<feature type="domain" description="AB hydrolase-1" evidence="3">
    <location>
        <begin position="100"/>
        <end position="239"/>
    </location>
</feature>
<dbReference type="InterPro" id="IPR029058">
    <property type="entry name" value="AB_hydrolase_fold"/>
</dbReference>